<evidence type="ECO:0000256" key="3">
    <source>
        <dbReference type="ARBA" id="ARBA00022695"/>
    </source>
</evidence>
<evidence type="ECO:0000256" key="8">
    <source>
        <dbReference type="ARBA" id="ARBA00029346"/>
    </source>
</evidence>
<dbReference type="UniPathway" id="UPA00241">
    <property type="reaction ID" value="UER00355"/>
</dbReference>
<dbReference type="NCBIfam" id="TIGR00125">
    <property type="entry name" value="cyt_tran_rel"/>
    <property type="match status" value="1"/>
</dbReference>
<comment type="similarity">
    <text evidence="9">Belongs to the bacterial CoaD family.</text>
</comment>
<feature type="binding site" evidence="9">
    <location>
        <position position="16"/>
    </location>
    <ligand>
        <name>ATP</name>
        <dbReference type="ChEBI" id="CHEBI:30616"/>
    </ligand>
</feature>
<dbReference type="Pfam" id="PF01467">
    <property type="entry name" value="CTP_transf_like"/>
    <property type="match status" value="1"/>
</dbReference>
<feature type="domain" description="Cytidyltransferase-like" evidence="10">
    <location>
        <begin position="4"/>
        <end position="134"/>
    </location>
</feature>
<dbReference type="GO" id="GO:0005524">
    <property type="term" value="F:ATP binding"/>
    <property type="evidence" value="ECO:0007669"/>
    <property type="project" value="UniProtKB-KW"/>
</dbReference>
<comment type="subcellular location">
    <subcellularLocation>
        <location evidence="9">Cytoplasm</location>
    </subcellularLocation>
</comment>
<protein>
    <recommendedName>
        <fullName evidence="9">Phosphopantetheine adenylyltransferase</fullName>
        <ecNumber evidence="9">2.7.7.3</ecNumber>
    </recommendedName>
    <alternativeName>
        <fullName evidence="9">Dephospho-CoA pyrophosphorylase</fullName>
    </alternativeName>
    <alternativeName>
        <fullName evidence="9">Pantetheine-phosphate adenylyltransferase</fullName>
        <shortName evidence="9">PPAT</shortName>
    </alternativeName>
</protein>
<feature type="binding site" evidence="9">
    <location>
        <position position="8"/>
    </location>
    <ligand>
        <name>substrate</name>
    </ligand>
</feature>
<evidence type="ECO:0000313" key="11">
    <source>
        <dbReference type="EMBL" id="PQM30695.1"/>
    </source>
</evidence>
<keyword evidence="12" id="KW-1185">Reference proteome</keyword>
<dbReference type="GO" id="GO:0015937">
    <property type="term" value="P:coenzyme A biosynthetic process"/>
    <property type="evidence" value="ECO:0007669"/>
    <property type="project" value="UniProtKB-UniRule"/>
</dbReference>
<name>A0A2P6FB60_9MOLU</name>
<keyword evidence="1 9" id="KW-0963">Cytoplasm</keyword>
<comment type="cofactor">
    <cofactor evidence="9">
        <name>Mg(2+)</name>
        <dbReference type="ChEBI" id="CHEBI:18420"/>
    </cofactor>
</comment>
<dbReference type="STRING" id="2138.SMSRO_v1c04500"/>
<evidence type="ECO:0000256" key="9">
    <source>
        <dbReference type="HAMAP-Rule" id="MF_00151"/>
    </source>
</evidence>
<feature type="binding site" evidence="9">
    <location>
        <position position="40"/>
    </location>
    <ligand>
        <name>substrate</name>
    </ligand>
</feature>
<comment type="caution">
    <text evidence="11">The sequence shown here is derived from an EMBL/GenBank/DDBJ whole genome shotgun (WGS) entry which is preliminary data.</text>
</comment>
<dbReference type="Gene3D" id="3.40.50.620">
    <property type="entry name" value="HUPs"/>
    <property type="match status" value="1"/>
</dbReference>
<feature type="binding site" evidence="9">
    <location>
        <begin position="124"/>
        <end position="130"/>
    </location>
    <ligand>
        <name>ATP</name>
        <dbReference type="ChEBI" id="CHEBI:30616"/>
    </ligand>
</feature>
<dbReference type="RefSeq" id="WP_040092887.1">
    <property type="nucleotide sequence ID" value="NZ_CM020866.1"/>
</dbReference>
<evidence type="ECO:0000259" key="10">
    <source>
        <dbReference type="Pfam" id="PF01467"/>
    </source>
</evidence>
<feature type="binding site" evidence="9">
    <location>
        <begin position="89"/>
        <end position="91"/>
    </location>
    <ligand>
        <name>ATP</name>
        <dbReference type="ChEBI" id="CHEBI:30616"/>
    </ligand>
</feature>
<dbReference type="HAMAP" id="MF_00151">
    <property type="entry name" value="PPAT_bact"/>
    <property type="match status" value="1"/>
</dbReference>
<dbReference type="AlphaFoldDB" id="A0A2P6FB60"/>
<gene>
    <name evidence="9 11" type="primary">coaD</name>
    <name evidence="11" type="ORF">SMSRO_SF004780</name>
</gene>
<dbReference type="GO" id="GO:0004595">
    <property type="term" value="F:pantetheine-phosphate adenylyltransferase activity"/>
    <property type="evidence" value="ECO:0007669"/>
    <property type="project" value="UniProtKB-UniRule"/>
</dbReference>
<evidence type="ECO:0000313" key="12">
    <source>
        <dbReference type="Proteomes" id="UP000031565"/>
    </source>
</evidence>
<evidence type="ECO:0000256" key="6">
    <source>
        <dbReference type="ARBA" id="ARBA00022842"/>
    </source>
</evidence>
<feature type="binding site" evidence="9">
    <location>
        <position position="99"/>
    </location>
    <ligand>
        <name>ATP</name>
        <dbReference type="ChEBI" id="CHEBI:30616"/>
    </ligand>
</feature>
<keyword evidence="3 9" id="KW-0548">Nucleotidyltransferase</keyword>
<evidence type="ECO:0000256" key="1">
    <source>
        <dbReference type="ARBA" id="ARBA00022490"/>
    </source>
</evidence>
<dbReference type="OrthoDB" id="9806661at2"/>
<dbReference type="InterPro" id="IPR014729">
    <property type="entry name" value="Rossmann-like_a/b/a_fold"/>
</dbReference>
<comment type="pathway">
    <text evidence="9">Cofactor biosynthesis; coenzyme A biosynthesis; CoA from (R)-pantothenate: step 4/5.</text>
</comment>
<accession>A0A2P6FB60</accession>
<keyword evidence="4 9" id="KW-0547">Nucleotide-binding</keyword>
<dbReference type="InterPro" id="IPR001980">
    <property type="entry name" value="PPAT"/>
</dbReference>
<dbReference type="NCBIfam" id="TIGR01510">
    <property type="entry name" value="coaD_prev_kdtB"/>
    <property type="match status" value="1"/>
</dbReference>
<feature type="binding site" evidence="9">
    <location>
        <position position="74"/>
    </location>
    <ligand>
        <name>substrate</name>
    </ligand>
</feature>
<dbReference type="PANTHER" id="PTHR21342:SF1">
    <property type="entry name" value="PHOSPHOPANTETHEINE ADENYLYLTRANSFERASE"/>
    <property type="match status" value="1"/>
</dbReference>
<feature type="binding site" evidence="9">
    <location>
        <begin position="8"/>
        <end position="9"/>
    </location>
    <ligand>
        <name>ATP</name>
        <dbReference type="ChEBI" id="CHEBI:30616"/>
    </ligand>
</feature>
<sequence length="140" mass="15944">MKAIFPGSFDPIHNGHLNIIKKASALFSKLYVVVTNNLEKTGQTDIKIRAAKVIAVCQQINPHIEVVINDKMLTSDFAKELKVNYIIRGLRNNNDLKYEMELAFANKKLNENLETIFFVADYGLTEISSTFLKQIEQLKK</sequence>
<dbReference type="Proteomes" id="UP000031565">
    <property type="component" value="Unassembled WGS sequence"/>
</dbReference>
<reference evidence="11 12" key="1">
    <citation type="journal article" date="2015" name="MBio">
        <title>Genome sequence of the Drosophila melanogaster male-killing Spiroplasma strain MSRO endosymbiont.</title>
        <authorList>
            <person name="Paredes J.C."/>
            <person name="Herren J.K."/>
            <person name="Schupfer F."/>
            <person name="Marin R."/>
            <person name="Claverol S."/>
            <person name="Kuo C.H."/>
            <person name="Lemaitre B."/>
            <person name="Beven L."/>
        </authorList>
    </citation>
    <scope>NUCLEOTIDE SEQUENCE [LARGE SCALE GENOMIC DNA]</scope>
    <source>
        <strain evidence="11 12">MSRO</strain>
    </source>
</reference>
<proteinExistence type="inferred from homology"/>
<dbReference type="EMBL" id="JTLV02000001">
    <property type="protein sequence ID" value="PQM30695.1"/>
    <property type="molecule type" value="Genomic_DNA"/>
</dbReference>
<dbReference type="SUPFAM" id="SSF52374">
    <property type="entry name" value="Nucleotidylyl transferase"/>
    <property type="match status" value="1"/>
</dbReference>
<feature type="binding site" evidence="9">
    <location>
        <position position="88"/>
    </location>
    <ligand>
        <name>substrate</name>
    </ligand>
</feature>
<keyword evidence="6 9" id="KW-0460">Magnesium</keyword>
<dbReference type="EC" id="2.7.7.3" evidence="9"/>
<evidence type="ECO:0000256" key="4">
    <source>
        <dbReference type="ARBA" id="ARBA00022741"/>
    </source>
</evidence>
<evidence type="ECO:0000256" key="5">
    <source>
        <dbReference type="ARBA" id="ARBA00022840"/>
    </source>
</evidence>
<keyword evidence="5 9" id="KW-0067">ATP-binding</keyword>
<comment type="function">
    <text evidence="9">Reversibly transfers an adenylyl group from ATP to 4'-phosphopantetheine, yielding dephospho-CoA (dPCoA) and pyrophosphate.</text>
</comment>
<keyword evidence="2 9" id="KW-0808">Transferase</keyword>
<feature type="site" description="Transition state stabilizer" evidence="9">
    <location>
        <position position="16"/>
    </location>
</feature>
<dbReference type="GO" id="GO:0005737">
    <property type="term" value="C:cytoplasm"/>
    <property type="evidence" value="ECO:0007669"/>
    <property type="project" value="UniProtKB-SubCell"/>
</dbReference>
<organism evidence="11 12">
    <name type="scientific">Spiroplasma poulsonii</name>
    <dbReference type="NCBI Taxonomy" id="2138"/>
    <lineage>
        <taxon>Bacteria</taxon>
        <taxon>Bacillati</taxon>
        <taxon>Mycoplasmatota</taxon>
        <taxon>Mollicutes</taxon>
        <taxon>Entomoplasmatales</taxon>
        <taxon>Spiroplasmataceae</taxon>
        <taxon>Spiroplasma</taxon>
    </lineage>
</organism>
<comment type="subunit">
    <text evidence="9">Homohexamer.</text>
</comment>
<evidence type="ECO:0000256" key="7">
    <source>
        <dbReference type="ARBA" id="ARBA00022993"/>
    </source>
</evidence>
<dbReference type="PANTHER" id="PTHR21342">
    <property type="entry name" value="PHOSPHOPANTETHEINE ADENYLYLTRANSFERASE"/>
    <property type="match status" value="1"/>
</dbReference>
<evidence type="ECO:0000256" key="2">
    <source>
        <dbReference type="ARBA" id="ARBA00022679"/>
    </source>
</evidence>
<dbReference type="InterPro" id="IPR004821">
    <property type="entry name" value="Cyt_trans-like"/>
</dbReference>
<comment type="catalytic activity">
    <reaction evidence="8 9">
        <text>(R)-4'-phosphopantetheine + ATP + H(+) = 3'-dephospho-CoA + diphosphate</text>
        <dbReference type="Rhea" id="RHEA:19801"/>
        <dbReference type="ChEBI" id="CHEBI:15378"/>
        <dbReference type="ChEBI" id="CHEBI:30616"/>
        <dbReference type="ChEBI" id="CHEBI:33019"/>
        <dbReference type="ChEBI" id="CHEBI:57328"/>
        <dbReference type="ChEBI" id="CHEBI:61723"/>
        <dbReference type="EC" id="2.7.7.3"/>
    </reaction>
</comment>
<dbReference type="PRINTS" id="PR01020">
    <property type="entry name" value="LPSBIOSNTHSS"/>
</dbReference>
<keyword evidence="7 9" id="KW-0173">Coenzyme A biosynthesis</keyword>